<proteinExistence type="predicted"/>
<comment type="caution">
    <text evidence="1">The sequence shown here is derived from an EMBL/GenBank/DDBJ whole genome shotgun (WGS) entry which is preliminary data.</text>
</comment>
<sequence>MKYLKYSLSIILVALTLVSCSEKSLQKYFVEKQDDELFVKMDLAASLLQGKENTFTDEEKKTLSTIKKVNIVAYPLSSGDSVNYESERIEVKQILRQDQYKELARFNNDQWDATIKFTGEEDAINELIVFASDDNRGFAVLRILGDDMRPDEIFKLVKGADKNDLDFSKFSGLGEIFKD</sequence>
<evidence type="ECO:0000313" key="1">
    <source>
        <dbReference type="EMBL" id="MCG2431046.1"/>
    </source>
</evidence>
<dbReference type="EMBL" id="JAIRBB010000005">
    <property type="protein sequence ID" value="MCG2431046.1"/>
    <property type="molecule type" value="Genomic_DNA"/>
</dbReference>
<reference evidence="1" key="1">
    <citation type="submission" date="2021-09" db="EMBL/GenBank/DDBJ databases">
        <title>Genome of Aequorivita sp. strain F64183.</title>
        <authorList>
            <person name="Wang Y."/>
        </authorList>
    </citation>
    <scope>NUCLEOTIDE SEQUENCE</scope>
    <source>
        <strain evidence="1">F64183</strain>
    </source>
</reference>
<dbReference type="AlphaFoldDB" id="A0A9X1QYL4"/>
<gene>
    <name evidence="1" type="ORF">K8344_07935</name>
</gene>
<protein>
    <submittedName>
        <fullName evidence="1">DUF4252 domain-containing protein</fullName>
    </submittedName>
</protein>
<accession>A0A9X1QYL4</accession>
<name>A0A9X1QYL4_9FLAO</name>
<dbReference type="Pfam" id="PF14060">
    <property type="entry name" value="DUF4252"/>
    <property type="match status" value="1"/>
</dbReference>
<evidence type="ECO:0000313" key="2">
    <source>
        <dbReference type="Proteomes" id="UP001139462"/>
    </source>
</evidence>
<keyword evidence="2" id="KW-1185">Reference proteome</keyword>
<dbReference type="InterPro" id="IPR025348">
    <property type="entry name" value="DUF4252"/>
</dbReference>
<dbReference type="PROSITE" id="PS51257">
    <property type="entry name" value="PROKAR_LIPOPROTEIN"/>
    <property type="match status" value="1"/>
</dbReference>
<organism evidence="1 2">
    <name type="scientific">Aequorivita xiaoshiensis</name>
    <dbReference type="NCBI Taxonomy" id="2874476"/>
    <lineage>
        <taxon>Bacteria</taxon>
        <taxon>Pseudomonadati</taxon>
        <taxon>Bacteroidota</taxon>
        <taxon>Flavobacteriia</taxon>
        <taxon>Flavobacteriales</taxon>
        <taxon>Flavobacteriaceae</taxon>
        <taxon>Aequorivita</taxon>
    </lineage>
</organism>
<dbReference type="Proteomes" id="UP001139462">
    <property type="component" value="Unassembled WGS sequence"/>
</dbReference>
<dbReference type="RefSeq" id="WP_237608198.1">
    <property type="nucleotide sequence ID" value="NZ_JAIRBB010000005.1"/>
</dbReference>